<gene>
    <name evidence="1" type="ORF">UT53_C0017G0002</name>
</gene>
<proteinExistence type="predicted"/>
<dbReference type="AlphaFoldDB" id="A0A0G0PE90"/>
<sequence length="73" mass="8142">MPNPKLLKGRRFELNNHSGNFYPLPCPGCNTVLQRDNVSFESCIEEGLAEFIGDTLVQELHIPVCPFSHVGTN</sequence>
<organism evidence="1 2">
    <name type="scientific">Candidatus Yanofskybacteria bacterium GW2011_GWD2_39_48</name>
    <dbReference type="NCBI Taxonomy" id="1619031"/>
    <lineage>
        <taxon>Bacteria</taxon>
        <taxon>Candidatus Yanofskyibacteriota</taxon>
    </lineage>
</organism>
<dbReference type="Proteomes" id="UP000034764">
    <property type="component" value="Unassembled WGS sequence"/>
</dbReference>
<reference evidence="1 2" key="1">
    <citation type="journal article" date="2015" name="Nature">
        <title>rRNA introns, odd ribosomes, and small enigmatic genomes across a large radiation of phyla.</title>
        <authorList>
            <person name="Brown C.T."/>
            <person name="Hug L.A."/>
            <person name="Thomas B.C."/>
            <person name="Sharon I."/>
            <person name="Castelle C.J."/>
            <person name="Singh A."/>
            <person name="Wilkins M.J."/>
            <person name="Williams K.H."/>
            <person name="Banfield J.F."/>
        </authorList>
    </citation>
    <scope>NUCLEOTIDE SEQUENCE [LARGE SCALE GENOMIC DNA]</scope>
</reference>
<name>A0A0G0PE90_9BACT</name>
<accession>A0A0G0PE90</accession>
<evidence type="ECO:0000313" key="2">
    <source>
        <dbReference type="Proteomes" id="UP000034764"/>
    </source>
</evidence>
<protein>
    <submittedName>
        <fullName evidence="1">Uncharacterized protein</fullName>
    </submittedName>
</protein>
<comment type="caution">
    <text evidence="1">The sequence shown here is derived from an EMBL/GenBank/DDBJ whole genome shotgun (WGS) entry which is preliminary data.</text>
</comment>
<dbReference type="EMBL" id="LBXD01000017">
    <property type="protein sequence ID" value="KKR23481.1"/>
    <property type="molecule type" value="Genomic_DNA"/>
</dbReference>
<evidence type="ECO:0000313" key="1">
    <source>
        <dbReference type="EMBL" id="KKR23481.1"/>
    </source>
</evidence>